<dbReference type="EMBL" id="FZNO01000053">
    <property type="protein sequence ID" value="SNR97861.1"/>
    <property type="molecule type" value="Genomic_DNA"/>
</dbReference>
<evidence type="ECO:0000313" key="2">
    <source>
        <dbReference type="Proteomes" id="UP000198403"/>
    </source>
</evidence>
<dbReference type="AlphaFoldDB" id="A0A239AR83"/>
<protein>
    <submittedName>
        <fullName evidence="1">Uncharacterized protein</fullName>
    </submittedName>
</protein>
<organism evidence="1 2">
    <name type="scientific">Blastococcus mobilis</name>
    <dbReference type="NCBI Taxonomy" id="1938746"/>
    <lineage>
        <taxon>Bacteria</taxon>
        <taxon>Bacillati</taxon>
        <taxon>Actinomycetota</taxon>
        <taxon>Actinomycetes</taxon>
        <taxon>Geodermatophilales</taxon>
        <taxon>Geodermatophilaceae</taxon>
        <taxon>Blastococcus</taxon>
    </lineage>
</organism>
<gene>
    <name evidence="1" type="ORF">SAMN06272737_1536</name>
</gene>
<dbReference type="Proteomes" id="UP000198403">
    <property type="component" value="Unassembled WGS sequence"/>
</dbReference>
<sequence>MTGGLGEFLEIDLTRVPMGELAARALVEAVARTDDRAERHYLEVKSAIDLKTKEGVAKVAKFILGAANRMPDVAARYFEGHAVMVLGVGGGSTPGIEPVEALDIDRGVRPYLSVNGPRWDLQRVPVEDGREVLLVIVDPPKMGQPPFPCFKDGPGLYNGQIVVRADGETRQATGEEVSQLQQRGRLERPDVDLVVTVDGTAVAYSCDEHILEHHIERESARLIAALRSAERASHFGLSSAALIVGMGQREEDRTEDEYRQEIESWASACRTGWGKALDALAAVLTAPATITITNREQAFLEDVEVEVHLEGPVRGLQPVSRKSFAAYDLLPSPPRAWGPWVDRSMFGAPHLPSYPYMPSVPSVPTVTFRNGGSVDIAVQVGDLRPRQAYRTDGDEVALVVDEGDLSELSATWRITARGHHAVYEGRLAVPVERRDMTPVMERLLRRLRKEDPDTGETDN</sequence>
<accession>A0A239AR83</accession>
<evidence type="ECO:0000313" key="1">
    <source>
        <dbReference type="EMBL" id="SNR97861.1"/>
    </source>
</evidence>
<keyword evidence="2" id="KW-1185">Reference proteome</keyword>
<reference evidence="1 2" key="1">
    <citation type="submission" date="2017-06" db="EMBL/GenBank/DDBJ databases">
        <authorList>
            <person name="Kim H.J."/>
            <person name="Triplett B.A."/>
        </authorList>
    </citation>
    <scope>NUCLEOTIDE SEQUENCE [LARGE SCALE GENOMIC DNA]</scope>
    <source>
        <strain evidence="1 2">DSM 44272</strain>
    </source>
</reference>
<proteinExistence type="predicted"/>
<name>A0A239AR83_9ACTN</name>